<evidence type="ECO:0000313" key="3">
    <source>
        <dbReference type="Proteomes" id="UP000288168"/>
    </source>
</evidence>
<accession>A0A428PWS9</accession>
<dbReference type="Proteomes" id="UP000288168">
    <property type="component" value="Unassembled WGS sequence"/>
</dbReference>
<evidence type="ECO:0000313" key="2">
    <source>
        <dbReference type="EMBL" id="RSL57485.1"/>
    </source>
</evidence>
<dbReference type="AlphaFoldDB" id="A0A428PWS9"/>
<sequence length="269" mass="30687">MARGLTSDGTTYPPDSLEFPLYKNTEFRNCSSVSAKPVDCNALKNMLGDARPRNLLKTPLYTMGRPRNTFDWCTVVQCFKGYKVIPSKPYPSAHIPNNFSVWVSFNVAMLRYQCLPDEIADAPGKSNCSSAQLCSQDWMFKSYYPGFNYEDSIGPKLFLWHISEWTVLVIMITIRSGLSGKEAQAEKDKLFYWYTIIALIGVAAVYSVYCDVDIARDYFSQRHDIDHYAPVAFDEDCTAVHVALSPWKHYFDVDTGWRALWIAKAWLDA</sequence>
<protein>
    <submittedName>
        <fullName evidence="2">Uncharacterized protein</fullName>
    </submittedName>
</protein>
<keyword evidence="1" id="KW-0472">Membrane</keyword>
<keyword evidence="1" id="KW-0812">Transmembrane</keyword>
<organism evidence="2 3">
    <name type="scientific">Fusarium duplospermum</name>
    <dbReference type="NCBI Taxonomy" id="1325734"/>
    <lineage>
        <taxon>Eukaryota</taxon>
        <taxon>Fungi</taxon>
        <taxon>Dikarya</taxon>
        <taxon>Ascomycota</taxon>
        <taxon>Pezizomycotina</taxon>
        <taxon>Sordariomycetes</taxon>
        <taxon>Hypocreomycetidae</taxon>
        <taxon>Hypocreales</taxon>
        <taxon>Nectriaceae</taxon>
        <taxon>Fusarium</taxon>
        <taxon>Fusarium solani species complex</taxon>
    </lineage>
</organism>
<keyword evidence="1" id="KW-1133">Transmembrane helix</keyword>
<gene>
    <name evidence="2" type="ORF">CEP54_008259</name>
</gene>
<feature type="transmembrane region" description="Helical" evidence="1">
    <location>
        <begin position="158"/>
        <end position="178"/>
    </location>
</feature>
<dbReference type="EMBL" id="NKCI01000081">
    <property type="protein sequence ID" value="RSL57485.1"/>
    <property type="molecule type" value="Genomic_DNA"/>
</dbReference>
<proteinExistence type="predicted"/>
<dbReference type="OrthoDB" id="5429468at2759"/>
<name>A0A428PWS9_9HYPO</name>
<feature type="transmembrane region" description="Helical" evidence="1">
    <location>
        <begin position="190"/>
        <end position="209"/>
    </location>
</feature>
<keyword evidence="3" id="KW-1185">Reference proteome</keyword>
<comment type="caution">
    <text evidence="2">The sequence shown here is derived from an EMBL/GenBank/DDBJ whole genome shotgun (WGS) entry which is preliminary data.</text>
</comment>
<evidence type="ECO:0000256" key="1">
    <source>
        <dbReference type="SAM" id="Phobius"/>
    </source>
</evidence>
<reference evidence="2 3" key="1">
    <citation type="submission" date="2017-06" db="EMBL/GenBank/DDBJ databases">
        <title>Comparative genomic analysis of Ambrosia Fusariam Clade fungi.</title>
        <authorList>
            <person name="Stajich J.E."/>
            <person name="Carrillo J."/>
            <person name="Kijimoto T."/>
            <person name="Eskalen A."/>
            <person name="O'Donnell K."/>
            <person name="Kasson M."/>
        </authorList>
    </citation>
    <scope>NUCLEOTIDE SEQUENCE [LARGE SCALE GENOMIC DNA]</scope>
    <source>
        <strain evidence="2 3">NRRL62584</strain>
    </source>
</reference>